<reference evidence="3 4" key="1">
    <citation type="submission" date="2024-05" db="EMBL/GenBank/DDBJ databases">
        <title>Culex pipiens pipiens assembly and annotation.</title>
        <authorList>
            <person name="Alout H."/>
            <person name="Durand T."/>
        </authorList>
    </citation>
    <scope>NUCLEOTIDE SEQUENCE [LARGE SCALE GENOMIC DNA]</scope>
    <source>
        <strain evidence="3">HA-2024</strain>
        <tissue evidence="3">Whole body</tissue>
    </source>
</reference>
<dbReference type="SMART" id="SM00181">
    <property type="entry name" value="EGF"/>
    <property type="match status" value="2"/>
</dbReference>
<dbReference type="AlphaFoldDB" id="A0ABD1DRX8"/>
<keyword evidence="1" id="KW-0732">Signal</keyword>
<feature type="signal peptide" evidence="1">
    <location>
        <begin position="1"/>
        <end position="26"/>
    </location>
</feature>
<organism evidence="3 4">
    <name type="scientific">Culex pipiens pipiens</name>
    <name type="common">Northern house mosquito</name>
    <dbReference type="NCBI Taxonomy" id="38569"/>
    <lineage>
        <taxon>Eukaryota</taxon>
        <taxon>Metazoa</taxon>
        <taxon>Ecdysozoa</taxon>
        <taxon>Arthropoda</taxon>
        <taxon>Hexapoda</taxon>
        <taxon>Insecta</taxon>
        <taxon>Pterygota</taxon>
        <taxon>Neoptera</taxon>
        <taxon>Endopterygota</taxon>
        <taxon>Diptera</taxon>
        <taxon>Nematocera</taxon>
        <taxon>Culicoidea</taxon>
        <taxon>Culicidae</taxon>
        <taxon>Culicinae</taxon>
        <taxon>Culicini</taxon>
        <taxon>Culex</taxon>
        <taxon>Culex</taxon>
    </lineage>
</organism>
<evidence type="ECO:0000313" key="4">
    <source>
        <dbReference type="Proteomes" id="UP001562425"/>
    </source>
</evidence>
<dbReference type="CDD" id="cd19941">
    <property type="entry name" value="TIL"/>
    <property type="match status" value="1"/>
</dbReference>
<feature type="domain" description="EGF-like" evidence="2">
    <location>
        <begin position="48"/>
        <end position="86"/>
    </location>
</feature>
<dbReference type="SUPFAM" id="SSF57567">
    <property type="entry name" value="Serine protease inhibitors"/>
    <property type="match status" value="2"/>
</dbReference>
<dbReference type="EMBL" id="JBEHCU010003007">
    <property type="protein sequence ID" value="KAL1402435.1"/>
    <property type="molecule type" value="Genomic_DNA"/>
</dbReference>
<evidence type="ECO:0000313" key="3">
    <source>
        <dbReference type="EMBL" id="KAL1402435.1"/>
    </source>
</evidence>
<accession>A0ABD1DRX8</accession>
<evidence type="ECO:0000259" key="2">
    <source>
        <dbReference type="SMART" id="SM00181"/>
    </source>
</evidence>
<gene>
    <name evidence="3" type="ORF">pipiens_001857</name>
</gene>
<protein>
    <recommendedName>
        <fullName evidence="2">EGF-like domain-containing protein</fullName>
    </recommendedName>
</protein>
<evidence type="ECO:0000256" key="1">
    <source>
        <dbReference type="SAM" id="SignalP"/>
    </source>
</evidence>
<dbReference type="InterPro" id="IPR036084">
    <property type="entry name" value="Ser_inhib-like_sf"/>
</dbReference>
<keyword evidence="4" id="KW-1185">Reference proteome</keyword>
<proteinExistence type="predicted"/>
<dbReference type="Gene3D" id="2.10.25.10">
    <property type="entry name" value="Laminin"/>
    <property type="match status" value="2"/>
</dbReference>
<comment type="caution">
    <text evidence="3">The sequence shown here is derived from an EMBL/GenBank/DDBJ whole genome shotgun (WGS) entry which is preliminary data.</text>
</comment>
<dbReference type="InterPro" id="IPR000742">
    <property type="entry name" value="EGF"/>
</dbReference>
<dbReference type="Proteomes" id="UP001562425">
    <property type="component" value="Unassembled WGS sequence"/>
</dbReference>
<feature type="domain" description="EGF-like" evidence="2">
    <location>
        <begin position="305"/>
        <end position="335"/>
    </location>
</feature>
<feature type="chain" id="PRO_5044797266" description="EGF-like domain-containing protein" evidence="1">
    <location>
        <begin position="27"/>
        <end position="393"/>
    </location>
</feature>
<sequence>MSADSQFIVVVTTTLALCCLVASITASSYDAQYPVCGKNEILSPTPVCCEPTCSNDCSTASFPENYVNKPVCVCKPGYVRHRSRCIRKICCPKNVTCTESPPTSTTVFYPRYNEKPRSYGSCPCRRKPILPTAKPYEPPKQPTFVPFKPAPNYASIYGPEPYIPKQPSSYDQDHLPSPYILQKPSFDTDPTPKPYIPQAYGAYPNLRPFIYNGEEKVKSSSGVFHEHTHPEAYVYNPPEVQTFEPAPCHTTTTSPPFVTPCDDPITPEPTPEPTPDIPKPCAPKCDPLQTLTVCRPCCVPTCENDCSNVRCTKICIAELNCVCLAGYVLHEGKCIRKEDCPAVVPPPCDKPADEAVFEHSPDEGYRRTGYTPRVEFSAEQLVASDDCNDYPDK</sequence>
<name>A0ABD1DRX8_CULPP</name>